<dbReference type="PANTHER" id="PTHR22939:SF129">
    <property type="entry name" value="SERINE PROTEASE HTRA2, MITOCHONDRIAL"/>
    <property type="match status" value="1"/>
</dbReference>
<dbReference type="Gene3D" id="2.40.10.120">
    <property type="match status" value="1"/>
</dbReference>
<evidence type="ECO:0000313" key="3">
    <source>
        <dbReference type="Proteomes" id="UP000322214"/>
    </source>
</evidence>
<dbReference type="GO" id="GO:0004252">
    <property type="term" value="F:serine-type endopeptidase activity"/>
    <property type="evidence" value="ECO:0007669"/>
    <property type="project" value="InterPro"/>
</dbReference>
<dbReference type="Gene3D" id="2.30.42.10">
    <property type="match status" value="1"/>
</dbReference>
<organism evidence="2 3">
    <name type="scientific">Mariniblastus fucicola</name>
    <dbReference type="NCBI Taxonomy" id="980251"/>
    <lineage>
        <taxon>Bacteria</taxon>
        <taxon>Pseudomonadati</taxon>
        <taxon>Planctomycetota</taxon>
        <taxon>Planctomycetia</taxon>
        <taxon>Pirellulales</taxon>
        <taxon>Pirellulaceae</taxon>
        <taxon>Mariniblastus</taxon>
    </lineage>
</organism>
<dbReference type="AlphaFoldDB" id="A0A5B9P3T3"/>
<dbReference type="InterPro" id="IPR036034">
    <property type="entry name" value="PDZ_sf"/>
</dbReference>
<dbReference type="RefSeq" id="WP_075081903.1">
    <property type="nucleotide sequence ID" value="NZ_CP042912.1"/>
</dbReference>
<accession>A0A5B9P3T3</accession>
<gene>
    <name evidence="2" type="primary">degP_1</name>
    <name evidence="2" type="ORF">MFFC18_09200</name>
</gene>
<dbReference type="Proteomes" id="UP000322214">
    <property type="component" value="Chromosome"/>
</dbReference>
<evidence type="ECO:0000256" key="1">
    <source>
        <dbReference type="SAM" id="MobiDB-lite"/>
    </source>
</evidence>
<dbReference type="InterPro" id="IPR001940">
    <property type="entry name" value="Peptidase_S1C"/>
</dbReference>
<feature type="compositionally biased region" description="Basic and acidic residues" evidence="1">
    <location>
        <begin position="635"/>
        <end position="645"/>
    </location>
</feature>
<dbReference type="OrthoDB" id="248175at2"/>
<feature type="compositionally biased region" description="Acidic residues" evidence="1">
    <location>
        <begin position="653"/>
        <end position="664"/>
    </location>
</feature>
<dbReference type="EC" id="3.4.21.107" evidence="2"/>
<keyword evidence="2" id="KW-0378">Hydrolase</keyword>
<reference evidence="2 3" key="1">
    <citation type="submission" date="2019-08" db="EMBL/GenBank/DDBJ databases">
        <title>Deep-cultivation of Planctomycetes and their phenomic and genomic characterization uncovers novel biology.</title>
        <authorList>
            <person name="Wiegand S."/>
            <person name="Jogler M."/>
            <person name="Boedeker C."/>
            <person name="Pinto D."/>
            <person name="Vollmers J."/>
            <person name="Rivas-Marin E."/>
            <person name="Kohn T."/>
            <person name="Peeters S.H."/>
            <person name="Heuer A."/>
            <person name="Rast P."/>
            <person name="Oberbeckmann S."/>
            <person name="Bunk B."/>
            <person name="Jeske O."/>
            <person name="Meyerdierks A."/>
            <person name="Storesund J.E."/>
            <person name="Kallscheuer N."/>
            <person name="Luecker S."/>
            <person name="Lage O.M."/>
            <person name="Pohl T."/>
            <person name="Merkel B.J."/>
            <person name="Hornburger P."/>
            <person name="Mueller R.-W."/>
            <person name="Bruemmer F."/>
            <person name="Labrenz M."/>
            <person name="Spormann A.M."/>
            <person name="Op den Camp H."/>
            <person name="Overmann J."/>
            <person name="Amann R."/>
            <person name="Jetten M.S.M."/>
            <person name="Mascher T."/>
            <person name="Medema M.H."/>
            <person name="Devos D.P."/>
            <person name="Kaster A.-K."/>
            <person name="Ovreas L."/>
            <person name="Rohde M."/>
            <person name="Galperin M.Y."/>
            <person name="Jogler C."/>
        </authorList>
    </citation>
    <scope>NUCLEOTIDE SEQUENCE [LARGE SCALE GENOMIC DNA]</scope>
    <source>
        <strain evidence="2 3">FC18</strain>
    </source>
</reference>
<dbReference type="SUPFAM" id="SSF50494">
    <property type="entry name" value="Trypsin-like serine proteases"/>
    <property type="match status" value="1"/>
</dbReference>
<protein>
    <submittedName>
        <fullName evidence="2">Periplasmic serine endoprotease DegP</fullName>
        <ecNumber evidence="2">3.4.21.107</ecNumber>
    </submittedName>
</protein>
<dbReference type="PRINTS" id="PR00834">
    <property type="entry name" value="PROTEASES2C"/>
</dbReference>
<feature type="region of interest" description="Disordered" evidence="1">
    <location>
        <begin position="361"/>
        <end position="385"/>
    </location>
</feature>
<evidence type="ECO:0000313" key="2">
    <source>
        <dbReference type="EMBL" id="QEG21068.1"/>
    </source>
</evidence>
<dbReference type="PANTHER" id="PTHR22939">
    <property type="entry name" value="SERINE PROTEASE FAMILY S1C HTRA-RELATED"/>
    <property type="match status" value="1"/>
</dbReference>
<dbReference type="InterPro" id="IPR009003">
    <property type="entry name" value="Peptidase_S1_PA"/>
</dbReference>
<feature type="compositionally biased region" description="Basic and acidic residues" evidence="1">
    <location>
        <begin position="368"/>
        <end position="384"/>
    </location>
</feature>
<dbReference type="KEGG" id="mff:MFFC18_09200"/>
<dbReference type="SUPFAM" id="SSF50156">
    <property type="entry name" value="PDZ domain-like"/>
    <property type="match status" value="1"/>
</dbReference>
<dbReference type="GO" id="GO:0006508">
    <property type="term" value="P:proteolysis"/>
    <property type="evidence" value="ECO:0007669"/>
    <property type="project" value="UniProtKB-KW"/>
</dbReference>
<proteinExistence type="predicted"/>
<feature type="region of interest" description="Disordered" evidence="1">
    <location>
        <begin position="635"/>
        <end position="672"/>
    </location>
</feature>
<sequence precursor="true">MNQLWKNVSRWSTLCDTLQWPIFKRESWRAVLIGTMLVVASGSSVATADELTDTQMQAVLELEQQRIKAIDRVIGSVIAIYGNDRSGGGSGVIIHPSGIALTNHHVIMGAGVAGWGGISDGKMYKWKLIGTDPGGDVSVIQMEGREEFPWTPLGDSDTVRVGDWALAMGNPFILSEDQSPTVTLGIVSGVNRYQPGAGQNQLEYGNCIQVDSSINPGNSGGPLFNFQGEVIGINGRGSFQDRGRVNVGLGYAISSNQIRNFIPELLATKLVEHATLDANFSKRDGKVVCSDLIAGAPVAKAGLKLGDELLEFEGVDIKTANQFTNLICTVPEGWPVSLKVRDKEGKEKSICVRAFGLPYSKPRARPGRKSDKEKSPEEKAREKQQNAMVELLSAPPGEVRHPDINNNYANLVIGEWQKQHVTDQAKTGAWKLSSTVFDVASGDSKAIGPEALTVYHDGRFLLEIPGDDPQKFAFDGASFFKLDGEKHSLLTAVEAKTNPRLMAAFGIAAPLLKNSFEPLGKPLIDGSDRTDDKVAWRFRIDDADQDPTFVWFEVNREYGQYETAKLLRKIAPNLDSLQESGVLFSDYKMVHGLAIPQTRVLVNGLNEHPNRKIAIDDVTWQENFDSSIFATLPKKKVENDSKTKGPDSQTESAGEDESSESEQPEDAKKEKE</sequence>
<keyword evidence="3" id="KW-1185">Reference proteome</keyword>
<dbReference type="EMBL" id="CP042912">
    <property type="protein sequence ID" value="QEG21068.1"/>
    <property type="molecule type" value="Genomic_DNA"/>
</dbReference>
<name>A0A5B9P3T3_9BACT</name>
<dbReference type="STRING" id="980251.GCA_001642875_02020"/>
<dbReference type="Pfam" id="PF13365">
    <property type="entry name" value="Trypsin_2"/>
    <property type="match status" value="1"/>
</dbReference>
<keyword evidence="2" id="KW-0645">Protease</keyword>